<dbReference type="EMBL" id="JAFBDR010000004">
    <property type="protein sequence ID" value="MBM7570512.1"/>
    <property type="molecule type" value="Genomic_DNA"/>
</dbReference>
<keyword evidence="1" id="KW-1133">Transmembrane helix</keyword>
<keyword evidence="3" id="KW-1185">Reference proteome</keyword>
<accession>A0ABS2MXA3</accession>
<keyword evidence="1" id="KW-0472">Membrane</keyword>
<evidence type="ECO:0008006" key="4">
    <source>
        <dbReference type="Google" id="ProtNLM"/>
    </source>
</evidence>
<dbReference type="RefSeq" id="WP_204497944.1">
    <property type="nucleotide sequence ID" value="NZ_JAFBDR010000004.1"/>
</dbReference>
<evidence type="ECO:0000313" key="3">
    <source>
        <dbReference type="Proteomes" id="UP001296943"/>
    </source>
</evidence>
<proteinExistence type="predicted"/>
<evidence type="ECO:0000256" key="1">
    <source>
        <dbReference type="SAM" id="Phobius"/>
    </source>
</evidence>
<reference evidence="2 3" key="1">
    <citation type="submission" date="2021-01" db="EMBL/GenBank/DDBJ databases">
        <title>Genomic Encyclopedia of Type Strains, Phase IV (KMG-IV): sequencing the most valuable type-strain genomes for metagenomic binning, comparative biology and taxonomic classification.</title>
        <authorList>
            <person name="Goeker M."/>
        </authorList>
    </citation>
    <scope>NUCLEOTIDE SEQUENCE [LARGE SCALE GENOMIC DNA]</scope>
    <source>
        <strain evidence="2 3">DSM 23711</strain>
    </source>
</reference>
<feature type="transmembrane region" description="Helical" evidence="1">
    <location>
        <begin position="12"/>
        <end position="28"/>
    </location>
</feature>
<dbReference type="Proteomes" id="UP001296943">
    <property type="component" value="Unassembled WGS sequence"/>
</dbReference>
<protein>
    <recommendedName>
        <fullName evidence="4">DUF3953 domain-containing protein</fullName>
    </recommendedName>
</protein>
<keyword evidence="1" id="KW-0812">Transmembrane</keyword>
<feature type="transmembrane region" description="Helical" evidence="1">
    <location>
        <begin position="66"/>
        <end position="81"/>
    </location>
</feature>
<organism evidence="2 3">
    <name type="scientific">Aquibacillus albus</name>
    <dbReference type="NCBI Taxonomy" id="1168171"/>
    <lineage>
        <taxon>Bacteria</taxon>
        <taxon>Bacillati</taxon>
        <taxon>Bacillota</taxon>
        <taxon>Bacilli</taxon>
        <taxon>Bacillales</taxon>
        <taxon>Bacillaceae</taxon>
        <taxon>Aquibacillus</taxon>
    </lineage>
</organism>
<comment type="caution">
    <text evidence="2">The sequence shown here is derived from an EMBL/GenBank/DDBJ whole genome shotgun (WGS) entry which is preliminary data.</text>
</comment>
<sequence>MKHPYKKFAQLQLFMMAITLVIGIFALVKASMLLALFTCLTLALSFTFEGLAELKKQNTLQFGQQILRSMIIIIFVCYLYFG</sequence>
<name>A0ABS2MXA3_9BACI</name>
<gene>
    <name evidence="2" type="ORF">JOC48_000990</name>
</gene>
<evidence type="ECO:0000313" key="2">
    <source>
        <dbReference type="EMBL" id="MBM7570512.1"/>
    </source>
</evidence>